<feature type="signal peptide" evidence="2">
    <location>
        <begin position="1"/>
        <end position="18"/>
    </location>
</feature>
<dbReference type="InterPro" id="IPR025232">
    <property type="entry name" value="DUF4174"/>
</dbReference>
<feature type="domain" description="DUF4174" evidence="3">
    <location>
        <begin position="39"/>
        <end position="140"/>
    </location>
</feature>
<dbReference type="Pfam" id="PF13778">
    <property type="entry name" value="DUF4174"/>
    <property type="match status" value="1"/>
</dbReference>
<protein>
    <recommendedName>
        <fullName evidence="3">DUF4174 domain-containing protein</fullName>
    </recommendedName>
</protein>
<dbReference type="RefSeq" id="WP_159974362.1">
    <property type="nucleotide sequence ID" value="NZ_BLIV01000001.1"/>
</dbReference>
<evidence type="ECO:0000313" key="5">
    <source>
        <dbReference type="Proteomes" id="UP000436522"/>
    </source>
</evidence>
<organism evidence="4 5">
    <name type="scientific">Roseobacter cerasinus</name>
    <dbReference type="NCBI Taxonomy" id="2602289"/>
    <lineage>
        <taxon>Bacteria</taxon>
        <taxon>Pseudomonadati</taxon>
        <taxon>Pseudomonadota</taxon>
        <taxon>Alphaproteobacteria</taxon>
        <taxon>Rhodobacterales</taxon>
        <taxon>Roseobacteraceae</taxon>
        <taxon>Roseobacter</taxon>
    </lineage>
</organism>
<comment type="caution">
    <text evidence="4">The sequence shown here is derived from an EMBL/GenBank/DDBJ whole genome shotgun (WGS) entry which is preliminary data.</text>
</comment>
<feature type="chain" id="PRO_5024895878" description="DUF4174 domain-containing protein" evidence="2">
    <location>
        <begin position="19"/>
        <end position="151"/>
    </location>
</feature>
<keyword evidence="5" id="KW-1185">Reference proteome</keyword>
<evidence type="ECO:0000313" key="4">
    <source>
        <dbReference type="EMBL" id="GFE48456.1"/>
    </source>
</evidence>
<proteinExistence type="predicted"/>
<keyword evidence="1 2" id="KW-0732">Signal</keyword>
<evidence type="ECO:0000256" key="1">
    <source>
        <dbReference type="ARBA" id="ARBA00022729"/>
    </source>
</evidence>
<evidence type="ECO:0000256" key="2">
    <source>
        <dbReference type="SAM" id="SignalP"/>
    </source>
</evidence>
<evidence type="ECO:0000259" key="3">
    <source>
        <dbReference type="Pfam" id="PF13778"/>
    </source>
</evidence>
<name>A0A640VQH2_9RHOB</name>
<accession>A0A640VQH2</accession>
<dbReference type="OrthoDB" id="7362103at2"/>
<sequence>MKPILPLVLACFFANGTAAQTAEALPEPELFVTMEDADLNQFKWKNRPVVVFSDSADNPAFVEQMRLLEERPAELIERDVVVITDTDPDAGSELRRKLRPRGFMLVLMGKDGAVKLRKPFPWDVREISRSIDKMPMRQREIRERKDRAITR</sequence>
<dbReference type="EMBL" id="BLIV01000001">
    <property type="protein sequence ID" value="GFE48456.1"/>
    <property type="molecule type" value="Genomic_DNA"/>
</dbReference>
<dbReference type="AlphaFoldDB" id="A0A640VQH2"/>
<gene>
    <name evidence="4" type="ORF">So717_02090</name>
</gene>
<reference evidence="4 5" key="1">
    <citation type="submission" date="2019-12" db="EMBL/GenBank/DDBJ databases">
        <title>Roseobacter cerasinus sp. nov., isolated from seawater around aquaculture.</title>
        <authorList>
            <person name="Muramatsu S."/>
            <person name="Takabe Y."/>
            <person name="Mori K."/>
            <person name="Takaichi S."/>
            <person name="Hanada S."/>
        </authorList>
    </citation>
    <scope>NUCLEOTIDE SEQUENCE [LARGE SCALE GENOMIC DNA]</scope>
    <source>
        <strain evidence="4 5">AI77</strain>
    </source>
</reference>
<dbReference type="Proteomes" id="UP000436522">
    <property type="component" value="Unassembled WGS sequence"/>
</dbReference>